<name>A0A7T8KJH7_CALRO</name>
<dbReference type="AlphaFoldDB" id="A0A7T8KJH7"/>
<feature type="compositionally biased region" description="Acidic residues" evidence="1">
    <location>
        <begin position="46"/>
        <end position="55"/>
    </location>
</feature>
<sequence length="67" mass="7124">MILSSSSSGTTKCLRIHESWFHLDSGGAEAGLDGSHGARISTPPCEADDEEDDYPDGFSLQTEASLH</sequence>
<organism evidence="2 3">
    <name type="scientific">Caligus rogercresseyi</name>
    <name type="common">Sea louse</name>
    <dbReference type="NCBI Taxonomy" id="217165"/>
    <lineage>
        <taxon>Eukaryota</taxon>
        <taxon>Metazoa</taxon>
        <taxon>Ecdysozoa</taxon>
        <taxon>Arthropoda</taxon>
        <taxon>Crustacea</taxon>
        <taxon>Multicrustacea</taxon>
        <taxon>Hexanauplia</taxon>
        <taxon>Copepoda</taxon>
        <taxon>Siphonostomatoida</taxon>
        <taxon>Caligidae</taxon>
        <taxon>Caligus</taxon>
    </lineage>
</organism>
<keyword evidence="3" id="KW-1185">Reference proteome</keyword>
<evidence type="ECO:0000313" key="2">
    <source>
        <dbReference type="EMBL" id="QQP57084.1"/>
    </source>
</evidence>
<gene>
    <name evidence="2" type="ORF">FKW44_001957</name>
</gene>
<feature type="region of interest" description="Disordered" evidence="1">
    <location>
        <begin position="27"/>
        <end position="67"/>
    </location>
</feature>
<evidence type="ECO:0000256" key="1">
    <source>
        <dbReference type="SAM" id="MobiDB-lite"/>
    </source>
</evidence>
<protein>
    <submittedName>
        <fullName evidence="2">Uncharacterized protein</fullName>
    </submittedName>
</protein>
<dbReference type="Proteomes" id="UP000595437">
    <property type="component" value="Chromosome 1"/>
</dbReference>
<dbReference type="EMBL" id="CP045890">
    <property type="protein sequence ID" value="QQP57084.1"/>
    <property type="molecule type" value="Genomic_DNA"/>
</dbReference>
<proteinExistence type="predicted"/>
<evidence type="ECO:0000313" key="3">
    <source>
        <dbReference type="Proteomes" id="UP000595437"/>
    </source>
</evidence>
<accession>A0A7T8KJH7</accession>
<reference evidence="3" key="1">
    <citation type="submission" date="2021-01" db="EMBL/GenBank/DDBJ databases">
        <title>Caligus Genome Assembly.</title>
        <authorList>
            <person name="Gallardo-Escarate C."/>
        </authorList>
    </citation>
    <scope>NUCLEOTIDE SEQUENCE [LARGE SCALE GENOMIC DNA]</scope>
</reference>